<keyword evidence="1 2" id="KW-0694">RNA-binding</keyword>
<feature type="compositionally biased region" description="Pro residues" evidence="3">
    <location>
        <begin position="27"/>
        <end position="39"/>
    </location>
</feature>
<proteinExistence type="predicted"/>
<feature type="compositionally biased region" description="Basic residues" evidence="3">
    <location>
        <begin position="81"/>
        <end position="93"/>
    </location>
</feature>
<dbReference type="InterPro" id="IPR000504">
    <property type="entry name" value="RRM_dom"/>
</dbReference>
<dbReference type="Pfam" id="PF00076">
    <property type="entry name" value="RRM_1"/>
    <property type="match status" value="3"/>
</dbReference>
<feature type="region of interest" description="Disordered" evidence="3">
    <location>
        <begin position="363"/>
        <end position="426"/>
    </location>
</feature>
<evidence type="ECO:0000313" key="5">
    <source>
        <dbReference type="EMBL" id="ORZ06897.1"/>
    </source>
</evidence>
<dbReference type="PANTHER" id="PTHR23003">
    <property type="entry name" value="RNA RECOGNITION MOTIF RRM DOMAIN CONTAINING PROTEIN"/>
    <property type="match status" value="1"/>
</dbReference>
<evidence type="ECO:0000313" key="6">
    <source>
        <dbReference type="Proteomes" id="UP000193560"/>
    </source>
</evidence>
<evidence type="ECO:0000259" key="4">
    <source>
        <dbReference type="PROSITE" id="PS50102"/>
    </source>
</evidence>
<evidence type="ECO:0000256" key="2">
    <source>
        <dbReference type="PROSITE-ProRule" id="PRU00176"/>
    </source>
</evidence>
<dbReference type="STRING" id="90262.A0A1X2I0U0"/>
<feature type="compositionally biased region" description="Low complexity" evidence="3">
    <location>
        <begin position="396"/>
        <end position="423"/>
    </location>
</feature>
<feature type="domain" description="RRM" evidence="4">
    <location>
        <begin position="195"/>
        <end position="273"/>
    </location>
</feature>
<dbReference type="InterPro" id="IPR012677">
    <property type="entry name" value="Nucleotide-bd_a/b_plait_sf"/>
</dbReference>
<feature type="compositionally biased region" description="Pro residues" evidence="3">
    <location>
        <begin position="505"/>
        <end position="514"/>
    </location>
</feature>
<evidence type="ECO:0000256" key="1">
    <source>
        <dbReference type="ARBA" id="ARBA00022884"/>
    </source>
</evidence>
<feature type="compositionally biased region" description="Low complexity" evidence="3">
    <location>
        <begin position="380"/>
        <end position="389"/>
    </location>
</feature>
<accession>A0A1X2I0U0</accession>
<dbReference type="PROSITE" id="PS50102">
    <property type="entry name" value="RRM"/>
    <property type="match status" value="3"/>
</dbReference>
<dbReference type="AlphaFoldDB" id="A0A1X2I0U0"/>
<dbReference type="InterPro" id="IPR050374">
    <property type="entry name" value="RRT5_SRSF_SR"/>
</dbReference>
<name>A0A1X2I0U0_9FUNG</name>
<feature type="domain" description="RRM" evidence="4">
    <location>
        <begin position="573"/>
        <end position="649"/>
    </location>
</feature>
<dbReference type="SUPFAM" id="SSF54928">
    <property type="entry name" value="RNA-binding domain, RBD"/>
    <property type="match status" value="2"/>
</dbReference>
<feature type="compositionally biased region" description="Low complexity" evidence="3">
    <location>
        <begin position="142"/>
        <end position="151"/>
    </location>
</feature>
<reference evidence="5 6" key="1">
    <citation type="submission" date="2016-07" db="EMBL/GenBank/DDBJ databases">
        <title>Pervasive Adenine N6-methylation of Active Genes in Fungi.</title>
        <authorList>
            <consortium name="DOE Joint Genome Institute"/>
            <person name="Mondo S.J."/>
            <person name="Dannebaum R.O."/>
            <person name="Kuo R.C."/>
            <person name="Labutti K."/>
            <person name="Haridas S."/>
            <person name="Kuo A."/>
            <person name="Salamov A."/>
            <person name="Ahrendt S.R."/>
            <person name="Lipzen A."/>
            <person name="Sullivan W."/>
            <person name="Andreopoulos W.B."/>
            <person name="Clum A."/>
            <person name="Lindquist E."/>
            <person name="Daum C."/>
            <person name="Ramamoorthy G.K."/>
            <person name="Gryganskyi A."/>
            <person name="Culley D."/>
            <person name="Magnuson J.K."/>
            <person name="James T.Y."/>
            <person name="O'Malley M.A."/>
            <person name="Stajich J.E."/>
            <person name="Spatafora J.W."/>
            <person name="Visel A."/>
            <person name="Grigoriev I.V."/>
        </authorList>
    </citation>
    <scope>NUCLEOTIDE SEQUENCE [LARGE SCALE GENOMIC DNA]</scope>
    <source>
        <strain evidence="5 6">NRRL 1336</strain>
    </source>
</reference>
<protein>
    <recommendedName>
        <fullName evidence="4">RRM domain-containing protein</fullName>
    </recommendedName>
</protein>
<dbReference type="EMBL" id="MCGE01000037">
    <property type="protein sequence ID" value="ORZ06897.1"/>
    <property type="molecule type" value="Genomic_DNA"/>
</dbReference>
<feature type="compositionally biased region" description="Basic residues" evidence="3">
    <location>
        <begin position="155"/>
        <end position="178"/>
    </location>
</feature>
<comment type="caution">
    <text evidence="5">The sequence shown here is derived from an EMBL/GenBank/DDBJ whole genome shotgun (WGS) entry which is preliminary data.</text>
</comment>
<dbReference type="OrthoDB" id="1049195at2759"/>
<feature type="compositionally biased region" description="Basic and acidic residues" evidence="3">
    <location>
        <begin position="62"/>
        <end position="75"/>
    </location>
</feature>
<feature type="compositionally biased region" description="Low complexity" evidence="3">
    <location>
        <begin position="515"/>
        <end position="527"/>
    </location>
</feature>
<feature type="compositionally biased region" description="Basic residues" evidence="3">
    <location>
        <begin position="113"/>
        <end position="136"/>
    </location>
</feature>
<dbReference type="GO" id="GO:0005634">
    <property type="term" value="C:nucleus"/>
    <property type="evidence" value="ECO:0007669"/>
    <property type="project" value="TreeGrafter"/>
</dbReference>
<dbReference type="GO" id="GO:0003729">
    <property type="term" value="F:mRNA binding"/>
    <property type="evidence" value="ECO:0007669"/>
    <property type="project" value="TreeGrafter"/>
</dbReference>
<dbReference type="SMART" id="SM00360">
    <property type="entry name" value="RRM"/>
    <property type="match status" value="3"/>
</dbReference>
<dbReference type="InterPro" id="IPR035979">
    <property type="entry name" value="RBD_domain_sf"/>
</dbReference>
<dbReference type="Proteomes" id="UP000193560">
    <property type="component" value="Unassembled WGS sequence"/>
</dbReference>
<sequence>MSEKSASPIPPCSPVVPNDTDSVDPVAAPPLPPPPPPPTASTNLDELTPQPPPPPPSQQTPRDYEDNSRYEERRRSYSPRSRSHSYTRHRSYSRSRSPSFSPSRSPPSYYERSRHHHYRSSHRPPPHLPPRHHHHPYAADTYYGRSSGRYSMSDHHHHRTYSSRRSRSPPMRRYRSRSPSRSSARPIGYRSNPDCRVYVGNLSYETRWTDLKDFMRKEAGPVIHADIMKSGSNRSLGCGTVEFEFPEDAQRAIRMLNNVEFMGRVIFLREDRTHDGRKDPHDAPDDCRLFVDNLPLTASWQDMKDLFRKTGRVLHTDVTADPVTRRPNGTGLVIFDDHRDARAAIEMFNDYEWQGHRLRVMEEREATSPHANSSLPPPSATSTPPGNASNSASRIPSNTAPTSSSSTPSQLQPSSTNTPLNSHPAPPPPPLPLLLIWNTKKWIMADLWLTQLMDTQVNQRKHEMSGSIIFIDLFFCVCVCLDPYYGGGSNYYGEGYLDDRYGGQVPPPPPPPPALASTSSSTIAAGSVPPPPPPPPPPSIAAAAAAAAAAAGMPLFPSLVSGPGAHLPSHGVNQIFVNKLPYATTSQDLIDLFRHVGPVVRSEILWYNGRPKGTGLVRFEDRITCERAIGKFNGYLYGGRKLDIRMDKYSTST</sequence>
<feature type="region of interest" description="Disordered" evidence="3">
    <location>
        <begin position="1"/>
        <end position="190"/>
    </location>
</feature>
<feature type="compositionally biased region" description="Pro residues" evidence="3">
    <location>
        <begin position="49"/>
        <end position="58"/>
    </location>
</feature>
<dbReference type="Gene3D" id="3.30.70.330">
    <property type="match status" value="3"/>
</dbReference>
<keyword evidence="6" id="KW-1185">Reference proteome</keyword>
<dbReference type="GO" id="GO:0005737">
    <property type="term" value="C:cytoplasm"/>
    <property type="evidence" value="ECO:0007669"/>
    <property type="project" value="TreeGrafter"/>
</dbReference>
<feature type="region of interest" description="Disordered" evidence="3">
    <location>
        <begin position="502"/>
        <end position="540"/>
    </location>
</feature>
<feature type="compositionally biased region" description="Low complexity" evidence="3">
    <location>
        <begin position="94"/>
        <end position="110"/>
    </location>
</feature>
<organism evidence="5 6">
    <name type="scientific">Absidia repens</name>
    <dbReference type="NCBI Taxonomy" id="90262"/>
    <lineage>
        <taxon>Eukaryota</taxon>
        <taxon>Fungi</taxon>
        <taxon>Fungi incertae sedis</taxon>
        <taxon>Mucoromycota</taxon>
        <taxon>Mucoromycotina</taxon>
        <taxon>Mucoromycetes</taxon>
        <taxon>Mucorales</taxon>
        <taxon>Cunninghamellaceae</taxon>
        <taxon>Absidia</taxon>
    </lineage>
</organism>
<evidence type="ECO:0000256" key="3">
    <source>
        <dbReference type="SAM" id="MobiDB-lite"/>
    </source>
</evidence>
<dbReference type="GO" id="GO:1990904">
    <property type="term" value="C:ribonucleoprotein complex"/>
    <property type="evidence" value="ECO:0007669"/>
    <property type="project" value="TreeGrafter"/>
</dbReference>
<feature type="compositionally biased region" description="Pro residues" evidence="3">
    <location>
        <begin position="528"/>
        <end position="539"/>
    </location>
</feature>
<feature type="domain" description="RRM" evidence="4">
    <location>
        <begin position="287"/>
        <end position="365"/>
    </location>
</feature>
<gene>
    <name evidence="5" type="ORF">BCR42DRAFT_426673</name>
</gene>
<dbReference type="PANTHER" id="PTHR23003:SF3">
    <property type="entry name" value="FI21236P1-RELATED"/>
    <property type="match status" value="1"/>
</dbReference>